<dbReference type="InterPro" id="IPR046469">
    <property type="entry name" value="SAM_HAT_N"/>
</dbReference>
<keyword evidence="1" id="KW-0949">S-adenosyl-L-methionine</keyword>
<dbReference type="SUPFAM" id="SSF101852">
    <property type="entry name" value="Bacterial fluorinating enzyme, C-terminal domain"/>
    <property type="match status" value="1"/>
</dbReference>
<keyword evidence="6" id="KW-1185">Reference proteome</keyword>
<sequence>MILTVTDFGVAGPYLAQMHAAALTRAPDLPVLDLVADLPAFQPIRSAYLLAALAPAFPAGSTFCCVVDPGVGSDRRALIVQANRQWFVGPDNGLLAMVARRDPGARTWTLDWRPERLSASFHGRDLFMPATALLATGQPVPSTPIDPGRIVGATAPPDLAEVVYIDSYGNAMTGLRADTLPADAELLAGDRRIARARTFADVAPGRALWYANSSGLAEVAVNQGRADRDLGLNVGAPVTLHGTPAGDA</sequence>
<dbReference type="PANTHER" id="PTHR35092:SF1">
    <property type="entry name" value="CHLORINASE MJ1651"/>
    <property type="match status" value="1"/>
</dbReference>
<evidence type="ECO:0000256" key="1">
    <source>
        <dbReference type="ARBA" id="ARBA00022691"/>
    </source>
</evidence>
<accession>A0ABS1D8Y4</accession>
<evidence type="ECO:0000313" key="6">
    <source>
        <dbReference type="Proteomes" id="UP001296873"/>
    </source>
</evidence>
<dbReference type="SUPFAM" id="SSF102522">
    <property type="entry name" value="Bacterial fluorinating enzyme, N-terminal domain"/>
    <property type="match status" value="1"/>
</dbReference>
<dbReference type="Proteomes" id="UP001296873">
    <property type="component" value="Unassembled WGS sequence"/>
</dbReference>
<dbReference type="InterPro" id="IPR023227">
    <property type="entry name" value="SAM_OH_AdoTrfase_C_sf"/>
</dbReference>
<comment type="caution">
    <text evidence="5">The sequence shown here is derived from an EMBL/GenBank/DDBJ whole genome shotgun (WGS) entry which is preliminary data.</text>
</comment>
<proteinExistence type="inferred from homology"/>
<comment type="similarity">
    <text evidence="2">Belongs to the SAM hydrolase / SAM-dependent halogenase family.</text>
</comment>
<organism evidence="5 6">
    <name type="scientific">Rhodovibrio sodomensis</name>
    <dbReference type="NCBI Taxonomy" id="1088"/>
    <lineage>
        <taxon>Bacteria</taxon>
        <taxon>Pseudomonadati</taxon>
        <taxon>Pseudomonadota</taxon>
        <taxon>Alphaproteobacteria</taxon>
        <taxon>Rhodospirillales</taxon>
        <taxon>Rhodovibrionaceae</taxon>
        <taxon>Rhodovibrio</taxon>
    </lineage>
</organism>
<dbReference type="PIRSF" id="PIRSF006779">
    <property type="entry name" value="UCP006779"/>
    <property type="match status" value="1"/>
</dbReference>
<dbReference type="InterPro" id="IPR046470">
    <property type="entry name" value="SAM_HAT_C"/>
</dbReference>
<protein>
    <recommendedName>
        <fullName evidence="7">SAM-dependent chlorinase/fluorinase</fullName>
    </recommendedName>
</protein>
<evidence type="ECO:0008006" key="7">
    <source>
        <dbReference type="Google" id="ProtNLM"/>
    </source>
</evidence>
<feature type="domain" description="S-adenosyl-l-methionine hydroxide adenosyltransferase N-terminal" evidence="3">
    <location>
        <begin position="4"/>
        <end position="140"/>
    </location>
</feature>
<dbReference type="Pfam" id="PF20257">
    <property type="entry name" value="SAM_HAT_C"/>
    <property type="match status" value="1"/>
</dbReference>
<reference evidence="5 6" key="1">
    <citation type="journal article" date="2020" name="Microorganisms">
        <title>Osmotic Adaptation and Compatible Solute Biosynthesis of Phototrophic Bacteria as Revealed from Genome Analyses.</title>
        <authorList>
            <person name="Imhoff J.F."/>
            <person name="Rahn T."/>
            <person name="Kunzel S."/>
            <person name="Keller A."/>
            <person name="Neulinger S.C."/>
        </authorList>
    </citation>
    <scope>NUCLEOTIDE SEQUENCE [LARGE SCALE GENOMIC DNA]</scope>
    <source>
        <strain evidence="5 6">DSM 9895</strain>
    </source>
</reference>
<name>A0ABS1D8Y4_9PROT</name>
<evidence type="ECO:0000256" key="2">
    <source>
        <dbReference type="ARBA" id="ARBA00024035"/>
    </source>
</evidence>
<evidence type="ECO:0000259" key="3">
    <source>
        <dbReference type="Pfam" id="PF01887"/>
    </source>
</evidence>
<dbReference type="Pfam" id="PF01887">
    <property type="entry name" value="SAM_HAT_N"/>
    <property type="match status" value="1"/>
</dbReference>
<dbReference type="InterPro" id="IPR023228">
    <property type="entry name" value="SAM_OH_AdoTrfase_N_sf"/>
</dbReference>
<evidence type="ECO:0000259" key="4">
    <source>
        <dbReference type="Pfam" id="PF20257"/>
    </source>
</evidence>
<gene>
    <name evidence="5" type="ORF">CKO28_02350</name>
</gene>
<dbReference type="EMBL" id="NRRL01000002">
    <property type="protein sequence ID" value="MBK1666883.1"/>
    <property type="molecule type" value="Genomic_DNA"/>
</dbReference>
<dbReference type="RefSeq" id="WP_200338933.1">
    <property type="nucleotide sequence ID" value="NZ_NRRL01000002.1"/>
</dbReference>
<feature type="domain" description="S-adenosyl-l-methionine hydroxide adenosyltransferase C-terminal" evidence="4">
    <location>
        <begin position="160"/>
        <end position="239"/>
    </location>
</feature>
<dbReference type="PANTHER" id="PTHR35092">
    <property type="entry name" value="CHLORINASE MJ1651"/>
    <property type="match status" value="1"/>
</dbReference>
<dbReference type="Gene3D" id="2.40.30.90">
    <property type="entry name" value="Bacterial fluorinating enzyme like"/>
    <property type="match status" value="1"/>
</dbReference>
<dbReference type="Gene3D" id="3.40.50.10790">
    <property type="entry name" value="S-adenosyl-l-methionine hydroxide adenosyltransferase, N-terminal"/>
    <property type="match status" value="1"/>
</dbReference>
<dbReference type="InterPro" id="IPR002747">
    <property type="entry name" value="SAM_OH_AdoTrfase"/>
</dbReference>
<evidence type="ECO:0000313" key="5">
    <source>
        <dbReference type="EMBL" id="MBK1666883.1"/>
    </source>
</evidence>